<accession>A0A0D3GUB1</accession>
<dbReference type="InterPro" id="IPR011989">
    <property type="entry name" value="ARM-like"/>
</dbReference>
<evidence type="ECO:0000313" key="3">
    <source>
        <dbReference type="Proteomes" id="UP000026960"/>
    </source>
</evidence>
<dbReference type="Gene3D" id="1.25.10.10">
    <property type="entry name" value="Leucine-rich Repeat Variant"/>
    <property type="match status" value="1"/>
</dbReference>
<reference evidence="2" key="1">
    <citation type="journal article" date="2009" name="Rice">
        <title>De Novo Next Generation Sequencing of Plant Genomes.</title>
        <authorList>
            <person name="Rounsley S."/>
            <person name="Marri P.R."/>
            <person name="Yu Y."/>
            <person name="He R."/>
            <person name="Sisneros N."/>
            <person name="Goicoechea J.L."/>
            <person name="Lee S.J."/>
            <person name="Angelova A."/>
            <person name="Kudrna D."/>
            <person name="Luo M."/>
            <person name="Affourtit J."/>
            <person name="Desany B."/>
            <person name="Knight J."/>
            <person name="Niazi F."/>
            <person name="Egholm M."/>
            <person name="Wing R.A."/>
        </authorList>
    </citation>
    <scope>NUCLEOTIDE SEQUENCE [LARGE SCALE GENOMIC DNA]</scope>
    <source>
        <strain evidence="2">cv. IRGC 105608</strain>
    </source>
</reference>
<dbReference type="STRING" id="65489.A0A0D3GUB1"/>
<dbReference type="PANTHER" id="PTHR33115">
    <property type="entry name" value="ARM REPEAT SUPERFAMILY PROTEIN"/>
    <property type="match status" value="1"/>
</dbReference>
<feature type="region of interest" description="Disordered" evidence="1">
    <location>
        <begin position="1"/>
        <end position="77"/>
    </location>
</feature>
<evidence type="ECO:0000256" key="1">
    <source>
        <dbReference type="SAM" id="MobiDB-lite"/>
    </source>
</evidence>
<reference evidence="2" key="2">
    <citation type="submission" date="2015-03" db="UniProtKB">
        <authorList>
            <consortium name="EnsemblPlants"/>
        </authorList>
    </citation>
    <scope>IDENTIFICATION</scope>
</reference>
<name>A0A0D3GUB1_9ORYZ</name>
<sequence>MAIDTTADHGGGAGAGGVDIPMQILVQPPPLPPPTARHRRTHTGDSTASSYEPQRRPVEHQVSSMHAATASDDGGGVDDVVPERKVTAFALHVAVLEKAASHVGAVCFVWATVVILGGFAADLDARDFWLVTAILLVEGTRKLAREHGNAAKISSTRGVLSRIIHFTRTSRAALQIGAGGEGSLPAKTVLRSLQVVKNLSSTPGHTGEAIRREISDNVFVLGNIRKVLQHGGERHGKMQLTAIGVLADLAIDGDAKEKIGCTGDMIAHLLDMFAGSPESAPAVAYAAQGAAHIRLQAGEVVALLALESAANCDRILREAAVVERLVMTLHHPGLQITSSRILLNLCRYSRSDHFLQLSSLTAVVPIVFKAIMVEKSSLLEVSIGLAIQITRLATPEFHKEIFGKAGVPDTDIARRLVEILKEHRTPRVKVPRMRRFVIELAIAMMRGDAELVPFFRSMELEKELRSVVRSTSELESFNMFSGSIGLSRHSSTLASLVDDAMEIMQALQDSQQMTTGQTENGKCL</sequence>
<keyword evidence="3" id="KW-1185">Reference proteome</keyword>
<dbReference type="EnsemblPlants" id="OBART07G24470.1">
    <property type="protein sequence ID" value="OBART07G24470.1"/>
    <property type="gene ID" value="OBART07G24470"/>
</dbReference>
<proteinExistence type="predicted"/>
<dbReference type="PaxDb" id="65489-OBART07G24470.1"/>
<dbReference type="Proteomes" id="UP000026960">
    <property type="component" value="Chromosome 7"/>
</dbReference>
<evidence type="ECO:0000313" key="2">
    <source>
        <dbReference type="EnsemblPlants" id="OBART07G24470.1"/>
    </source>
</evidence>
<organism evidence="2">
    <name type="scientific">Oryza barthii</name>
    <dbReference type="NCBI Taxonomy" id="65489"/>
    <lineage>
        <taxon>Eukaryota</taxon>
        <taxon>Viridiplantae</taxon>
        <taxon>Streptophyta</taxon>
        <taxon>Embryophyta</taxon>
        <taxon>Tracheophyta</taxon>
        <taxon>Spermatophyta</taxon>
        <taxon>Magnoliopsida</taxon>
        <taxon>Liliopsida</taxon>
        <taxon>Poales</taxon>
        <taxon>Poaceae</taxon>
        <taxon>BOP clade</taxon>
        <taxon>Oryzoideae</taxon>
        <taxon>Oryzeae</taxon>
        <taxon>Oryzinae</taxon>
        <taxon>Oryza</taxon>
    </lineage>
</organism>
<protein>
    <submittedName>
        <fullName evidence="2">Uncharacterized protein</fullName>
    </submittedName>
</protein>
<dbReference type="PANTHER" id="PTHR33115:SF50">
    <property type="entry name" value="ARM REPEAT SUPERFAMILY PROTEIN"/>
    <property type="match status" value="1"/>
</dbReference>
<dbReference type="eggNOG" id="ENOG502QRQI">
    <property type="taxonomic scope" value="Eukaryota"/>
</dbReference>
<dbReference type="AlphaFoldDB" id="A0A0D3GUB1"/>
<dbReference type="HOGENOM" id="CLU_006857_2_1_1"/>
<dbReference type="Gramene" id="OBART07G24470.1">
    <property type="protein sequence ID" value="OBART07G24470.1"/>
    <property type="gene ID" value="OBART07G24470"/>
</dbReference>